<name>A0A1G2I612_9BACT</name>
<dbReference type="AlphaFoldDB" id="A0A1G2I612"/>
<organism evidence="2 3">
    <name type="scientific">Candidatus Staskawiczbacteria bacterium RIFCSPLOWO2_01_FULL_33_9</name>
    <dbReference type="NCBI Taxonomy" id="1802211"/>
    <lineage>
        <taxon>Bacteria</taxon>
        <taxon>Candidatus Staskawicziibacteriota</taxon>
    </lineage>
</organism>
<reference evidence="2 3" key="1">
    <citation type="journal article" date="2016" name="Nat. Commun.">
        <title>Thousands of microbial genomes shed light on interconnected biogeochemical processes in an aquifer system.</title>
        <authorList>
            <person name="Anantharaman K."/>
            <person name="Brown C.T."/>
            <person name="Hug L.A."/>
            <person name="Sharon I."/>
            <person name="Castelle C.J."/>
            <person name="Probst A.J."/>
            <person name="Thomas B.C."/>
            <person name="Singh A."/>
            <person name="Wilkins M.J."/>
            <person name="Karaoz U."/>
            <person name="Brodie E.L."/>
            <person name="Williams K.H."/>
            <person name="Hubbard S.S."/>
            <person name="Banfield J.F."/>
        </authorList>
    </citation>
    <scope>NUCLEOTIDE SEQUENCE [LARGE SCALE GENOMIC DNA]</scope>
</reference>
<dbReference type="InterPro" id="IPR036366">
    <property type="entry name" value="PGBDSf"/>
</dbReference>
<dbReference type="Proteomes" id="UP000176308">
    <property type="component" value="Unassembled WGS sequence"/>
</dbReference>
<protein>
    <recommendedName>
        <fullName evidence="1">Peptidoglycan binding-like domain-containing protein</fullName>
    </recommendedName>
</protein>
<gene>
    <name evidence="2" type="ORF">A2904_01155</name>
</gene>
<dbReference type="InterPro" id="IPR036365">
    <property type="entry name" value="PGBD-like_sf"/>
</dbReference>
<dbReference type="SUPFAM" id="SSF47090">
    <property type="entry name" value="PGBD-like"/>
    <property type="match status" value="1"/>
</dbReference>
<feature type="domain" description="Peptidoglycan binding-like" evidence="1">
    <location>
        <begin position="36"/>
        <end position="91"/>
    </location>
</feature>
<sequence>MKKVNILSLVFLSLLFIPFITNASLDTNLYYGLQNNSDVRELQEFLIDKGFLNYEATGNFFSSTLNAVKAYQKKQGIIQTGYVGILTRAAINSELAKQLSGSNAEATTETGTTLPIPAPQKATNDVVSAILAQIALLQKQINALNVQQVAVQPIAQNNQAIKQNDLPIVVPNPIPVENLAEVSFSATTTPSNASIDPQNEVMVWQNIMTIKTRVVDMTRIRFRKTGSVSNADLQNFKLYVDGIQVGSTVELANDSMGSSYATFDLSGTPKRLDEGTRTIKVSADIVGGSNLTFAIHLWNVNDVSFIDIQHNKNVLVRANNETFTKRSAGQQIINTGRIIVVKSSDSASGNVINGSSSVSLAKYLITAIGEDERVGLYTLVNGSNPNTNLKNEYFLINGVRTSDWTYSLTSSYFWPQNDPPLIVAKNTSVMVEIKADISGSNGDTIQLKLKTTGQGQSSATTIPASEVSGNVLTLIAQ</sequence>
<evidence type="ECO:0000259" key="1">
    <source>
        <dbReference type="Pfam" id="PF01471"/>
    </source>
</evidence>
<dbReference type="Gene3D" id="1.10.101.10">
    <property type="entry name" value="PGBD-like superfamily/PGBD"/>
    <property type="match status" value="1"/>
</dbReference>
<evidence type="ECO:0000313" key="2">
    <source>
        <dbReference type="EMBL" id="OGZ70256.1"/>
    </source>
</evidence>
<comment type="caution">
    <text evidence="2">The sequence shown here is derived from an EMBL/GenBank/DDBJ whole genome shotgun (WGS) entry which is preliminary data.</text>
</comment>
<evidence type="ECO:0000313" key="3">
    <source>
        <dbReference type="Proteomes" id="UP000176308"/>
    </source>
</evidence>
<accession>A0A1G2I612</accession>
<dbReference type="InterPro" id="IPR002477">
    <property type="entry name" value="Peptidoglycan-bd-like"/>
</dbReference>
<dbReference type="Pfam" id="PF01471">
    <property type="entry name" value="PG_binding_1"/>
    <property type="match status" value="1"/>
</dbReference>
<proteinExistence type="predicted"/>
<dbReference type="EMBL" id="MHOX01000031">
    <property type="protein sequence ID" value="OGZ70256.1"/>
    <property type="molecule type" value="Genomic_DNA"/>
</dbReference>